<dbReference type="Proteomes" id="UP001596119">
    <property type="component" value="Unassembled WGS sequence"/>
</dbReference>
<evidence type="ECO:0000313" key="2">
    <source>
        <dbReference type="EMBL" id="MFC5949763.1"/>
    </source>
</evidence>
<dbReference type="EMBL" id="JBHSQK010000037">
    <property type="protein sequence ID" value="MFC5949763.1"/>
    <property type="molecule type" value="Genomic_DNA"/>
</dbReference>
<evidence type="ECO:0000313" key="3">
    <source>
        <dbReference type="Proteomes" id="UP001596119"/>
    </source>
</evidence>
<feature type="region of interest" description="Disordered" evidence="1">
    <location>
        <begin position="123"/>
        <end position="147"/>
    </location>
</feature>
<reference evidence="3" key="1">
    <citation type="journal article" date="2019" name="Int. J. Syst. Evol. Microbiol.">
        <title>The Global Catalogue of Microorganisms (GCM) 10K type strain sequencing project: providing services to taxonomists for standard genome sequencing and annotation.</title>
        <authorList>
            <consortium name="The Broad Institute Genomics Platform"/>
            <consortium name="The Broad Institute Genome Sequencing Center for Infectious Disease"/>
            <person name="Wu L."/>
            <person name="Ma J."/>
        </authorList>
    </citation>
    <scope>NUCLEOTIDE SEQUENCE [LARGE SCALE GENOMIC DNA]</scope>
    <source>
        <strain evidence="3">CGMCC 4.7397</strain>
    </source>
</reference>
<accession>A0ABW1I802</accession>
<comment type="caution">
    <text evidence="2">The sequence shown here is derived from an EMBL/GenBank/DDBJ whole genome shotgun (WGS) entry which is preliminary data.</text>
</comment>
<proteinExistence type="predicted"/>
<sequence length="147" mass="15691">MAIKNRFPVSMGDVFPHGAYVVSEVEAVRDFDKSSAGRPVQQLDKESGLPVWSVSVLDADPDARRADKTVVVKLAATHQPVPPETLAGMPFRPVEFEGLTVTPYVQENGGRPRVAYSFRATAMRAPTVGSKPTPRSGGNPGSNSEAA</sequence>
<name>A0ABW1I802_9PSEU</name>
<gene>
    <name evidence="2" type="ORF">ACFQH9_15925</name>
</gene>
<protein>
    <submittedName>
        <fullName evidence="2">Plasmid replication, integration and excision activator</fullName>
    </submittedName>
</protein>
<dbReference type="RefSeq" id="WP_379566903.1">
    <property type="nucleotide sequence ID" value="NZ_JBHSQK010000037.1"/>
</dbReference>
<evidence type="ECO:0000256" key="1">
    <source>
        <dbReference type="SAM" id="MobiDB-lite"/>
    </source>
</evidence>
<organism evidence="2 3">
    <name type="scientific">Pseudonocardia lutea</name>
    <dbReference type="NCBI Taxonomy" id="2172015"/>
    <lineage>
        <taxon>Bacteria</taxon>
        <taxon>Bacillati</taxon>
        <taxon>Actinomycetota</taxon>
        <taxon>Actinomycetes</taxon>
        <taxon>Pseudonocardiales</taxon>
        <taxon>Pseudonocardiaceae</taxon>
        <taxon>Pseudonocardia</taxon>
    </lineage>
</organism>
<keyword evidence="3" id="KW-1185">Reference proteome</keyword>